<comment type="caution">
    <text evidence="6">The sequence shown here is derived from an EMBL/GenBank/DDBJ whole genome shotgun (WGS) entry which is preliminary data.</text>
</comment>
<evidence type="ECO:0000259" key="5">
    <source>
        <dbReference type="Pfam" id="PF20266"/>
    </source>
</evidence>
<evidence type="ECO:0000259" key="4">
    <source>
        <dbReference type="Pfam" id="PF03281"/>
    </source>
</evidence>
<dbReference type="AlphaFoldDB" id="A0AAU9W9T3"/>
<evidence type="ECO:0000256" key="3">
    <source>
        <dbReference type="ARBA" id="ARBA00022840"/>
    </source>
</evidence>
<evidence type="ECO:0008006" key="8">
    <source>
        <dbReference type="Google" id="ProtNLM"/>
    </source>
</evidence>
<organism evidence="6 7">
    <name type="scientific">Pocillopora meandrina</name>
    <dbReference type="NCBI Taxonomy" id="46732"/>
    <lineage>
        <taxon>Eukaryota</taxon>
        <taxon>Metazoa</taxon>
        <taxon>Cnidaria</taxon>
        <taxon>Anthozoa</taxon>
        <taxon>Hexacorallia</taxon>
        <taxon>Scleractinia</taxon>
        <taxon>Astrocoeniina</taxon>
        <taxon>Pocilloporidae</taxon>
        <taxon>Pocillopora</taxon>
    </lineage>
</organism>
<dbReference type="Gene3D" id="1.10.1410.40">
    <property type="match status" value="1"/>
</dbReference>
<comment type="similarity">
    <text evidence="2">Belongs to the mab-21 family.</text>
</comment>
<feature type="domain" description="Mab-21-like nucleotidyltransferase" evidence="4">
    <location>
        <begin position="36"/>
        <end position="181"/>
    </location>
</feature>
<comment type="cofactor">
    <cofactor evidence="1">
        <name>Mg(2+)</name>
        <dbReference type="ChEBI" id="CHEBI:18420"/>
    </cofactor>
</comment>
<keyword evidence="3" id="KW-0067">ATP-binding</keyword>
<dbReference type="Pfam" id="PF20266">
    <property type="entry name" value="Mab-21_C"/>
    <property type="match status" value="1"/>
</dbReference>
<keyword evidence="3" id="KW-0547">Nucleotide-binding</keyword>
<name>A0AAU9W9T3_9CNID</name>
<gene>
    <name evidence="6" type="ORF">PMEA_00001403</name>
</gene>
<evidence type="ECO:0000256" key="2">
    <source>
        <dbReference type="ARBA" id="ARBA00008307"/>
    </source>
</evidence>
<proteinExistence type="inferred from homology"/>
<evidence type="ECO:0000256" key="1">
    <source>
        <dbReference type="ARBA" id="ARBA00001946"/>
    </source>
</evidence>
<dbReference type="InterPro" id="IPR024810">
    <property type="entry name" value="MAB21L/cGLR"/>
</dbReference>
<sequence>MLILPISFFELFPPPIPFSVFTMIKLYGPDEVWWRLKGCVNKHGFLNATSVKMLFVRCVETAVFELQRQYFKTILTPVLIFNSRHGDVVVVEVHGPAVTLKITTPNGRHISVDLTLAIRVPWPVVAKEWTTRPRVWPDQNHLQLIVFQDGCHLVAKRPTGPEHFKDFCWKFSFSAAEMRLFNLGGIADGNQNCLRQVLRKLKTFGPYLKPLSSYHFKTICFYRREMTHFFLWRYDYCEERLKDLLLMLENCLTVQSCPHFFIKTLNLFEEFSPFICCDLINKVRALRMYLETPVAGNVIQAPGGVFIC</sequence>
<reference evidence="6 7" key="1">
    <citation type="submission" date="2022-05" db="EMBL/GenBank/DDBJ databases">
        <authorList>
            <consortium name="Genoscope - CEA"/>
            <person name="William W."/>
        </authorList>
    </citation>
    <scope>NUCLEOTIDE SEQUENCE [LARGE SCALE GENOMIC DNA]</scope>
</reference>
<dbReference type="Gene3D" id="3.30.460.90">
    <property type="match status" value="1"/>
</dbReference>
<evidence type="ECO:0000313" key="7">
    <source>
        <dbReference type="Proteomes" id="UP001159428"/>
    </source>
</evidence>
<accession>A0AAU9W9T3</accession>
<dbReference type="InterPro" id="IPR046903">
    <property type="entry name" value="Mab-21-like_nuc_Trfase"/>
</dbReference>
<dbReference type="Proteomes" id="UP001159428">
    <property type="component" value="Unassembled WGS sequence"/>
</dbReference>
<dbReference type="SMART" id="SM01265">
    <property type="entry name" value="Mab-21"/>
    <property type="match status" value="1"/>
</dbReference>
<protein>
    <recommendedName>
        <fullName evidence="8">LAGLIDADG endonuclease</fullName>
    </recommendedName>
</protein>
<dbReference type="InterPro" id="IPR046906">
    <property type="entry name" value="Mab-21_HhH/H2TH-like"/>
</dbReference>
<dbReference type="PANTHER" id="PTHR10656">
    <property type="entry name" value="CELL FATE DETERMINING PROTEIN MAB21-RELATED"/>
    <property type="match status" value="1"/>
</dbReference>
<dbReference type="EMBL" id="CALNXJ010000010">
    <property type="protein sequence ID" value="CAH3106250.1"/>
    <property type="molecule type" value="Genomic_DNA"/>
</dbReference>
<dbReference type="Pfam" id="PF03281">
    <property type="entry name" value="Mab-21"/>
    <property type="match status" value="1"/>
</dbReference>
<evidence type="ECO:0000313" key="6">
    <source>
        <dbReference type="EMBL" id="CAH3106250.1"/>
    </source>
</evidence>
<dbReference type="GO" id="GO:0005524">
    <property type="term" value="F:ATP binding"/>
    <property type="evidence" value="ECO:0007669"/>
    <property type="project" value="UniProtKB-KW"/>
</dbReference>
<dbReference type="PANTHER" id="PTHR10656:SF70">
    <property type="entry name" value="PROTEIN MAB-21-RELATED"/>
    <property type="match status" value="1"/>
</dbReference>
<feature type="domain" description="Mab-21-like HhH/H2TH-like" evidence="5">
    <location>
        <begin position="193"/>
        <end position="283"/>
    </location>
</feature>
<dbReference type="GO" id="GO:0016779">
    <property type="term" value="F:nucleotidyltransferase activity"/>
    <property type="evidence" value="ECO:0007669"/>
    <property type="project" value="UniProtKB-ARBA"/>
</dbReference>
<keyword evidence="7" id="KW-1185">Reference proteome</keyword>